<name>A0AAE1DN39_9GAST</name>
<gene>
    <name evidence="1" type="ORF">RRG08_024640</name>
</gene>
<comment type="caution">
    <text evidence="1">The sequence shown here is derived from an EMBL/GenBank/DDBJ whole genome shotgun (WGS) entry which is preliminary data.</text>
</comment>
<accession>A0AAE1DN39</accession>
<dbReference type="AlphaFoldDB" id="A0AAE1DN39"/>
<sequence length="99" mass="11275">MEAGFEPGTCAVSAQQFTNSVIFHKSGETCYGTRHESGRYLTRAQHIPIDLVVNLRHIQEMSDFYCFDVMPQIRYSHIRKPSLEFVRGIPALSDKPSID</sequence>
<dbReference type="Proteomes" id="UP001283361">
    <property type="component" value="Unassembled WGS sequence"/>
</dbReference>
<evidence type="ECO:0000313" key="1">
    <source>
        <dbReference type="EMBL" id="KAK3776866.1"/>
    </source>
</evidence>
<keyword evidence="2" id="KW-1185">Reference proteome</keyword>
<organism evidence="1 2">
    <name type="scientific">Elysia crispata</name>
    <name type="common">lettuce slug</name>
    <dbReference type="NCBI Taxonomy" id="231223"/>
    <lineage>
        <taxon>Eukaryota</taxon>
        <taxon>Metazoa</taxon>
        <taxon>Spiralia</taxon>
        <taxon>Lophotrochozoa</taxon>
        <taxon>Mollusca</taxon>
        <taxon>Gastropoda</taxon>
        <taxon>Heterobranchia</taxon>
        <taxon>Euthyneura</taxon>
        <taxon>Panpulmonata</taxon>
        <taxon>Sacoglossa</taxon>
        <taxon>Placobranchoidea</taxon>
        <taxon>Plakobranchidae</taxon>
        <taxon>Elysia</taxon>
    </lineage>
</organism>
<reference evidence="1" key="1">
    <citation type="journal article" date="2023" name="G3 (Bethesda)">
        <title>A reference genome for the long-term kleptoplast-retaining sea slug Elysia crispata morphotype clarki.</title>
        <authorList>
            <person name="Eastman K.E."/>
            <person name="Pendleton A.L."/>
            <person name="Shaikh M.A."/>
            <person name="Suttiyut T."/>
            <person name="Ogas R."/>
            <person name="Tomko P."/>
            <person name="Gavelis G."/>
            <person name="Widhalm J.R."/>
            <person name="Wisecaver J.H."/>
        </authorList>
    </citation>
    <scope>NUCLEOTIDE SEQUENCE</scope>
    <source>
        <strain evidence="1">ECLA1</strain>
    </source>
</reference>
<protein>
    <submittedName>
        <fullName evidence="1">Uncharacterized protein</fullName>
    </submittedName>
</protein>
<evidence type="ECO:0000313" key="2">
    <source>
        <dbReference type="Proteomes" id="UP001283361"/>
    </source>
</evidence>
<dbReference type="EMBL" id="JAWDGP010003173">
    <property type="protein sequence ID" value="KAK3776866.1"/>
    <property type="molecule type" value="Genomic_DNA"/>
</dbReference>
<proteinExistence type="predicted"/>